<keyword evidence="2" id="KW-1185">Reference proteome</keyword>
<protein>
    <submittedName>
        <fullName evidence="1">Sugar ABC transporter substrate-binding protein</fullName>
    </submittedName>
</protein>
<proteinExistence type="predicted"/>
<dbReference type="InterPro" id="IPR006059">
    <property type="entry name" value="SBP"/>
</dbReference>
<comment type="caution">
    <text evidence="1">The sequence shown here is derived from an EMBL/GenBank/DDBJ whole genome shotgun (WGS) entry which is preliminary data.</text>
</comment>
<accession>A0ABS5CGN2</accession>
<dbReference type="RefSeq" id="WP_210661077.1">
    <property type="nucleotide sequence ID" value="NZ_JAGKSP010000008.1"/>
</dbReference>
<sequence length="448" mass="49063">MNKKIAGLLLTSALTVSLVGCGSNDKTNTANSSEPANVASDNASNAAAEPVELTFWRHDFAPEADSLNKMIKTFEEKYPNITVKMELIPNDQYETKIRTALAGGNPPDIMALDGPTLASYAHQGALLPLDDYMNKDGNKDDIAKPVLESLTYDGKIYAAPNNDASLAMFYNKKMFEAKGIPLPSKNPDEAWTWDQMLDAAKKLNDPTNGVYGWNPTPWGFAGHEGAPFSEMVFLWQSGGEILNPEMTTAKGFLDSPENKKALEFWGSLYNTDKVAPKELPQDAFANGKVAINIDGPWAFGALEANFPNFKLGVDYDVAPLWKDAKQVTPNGSWNMAITAKTKHPAEAWAFLNWVTGVEGSKQWYQDTKNLPARLSTAEAFQELKEYPMNIFVQQSAKYAHPRPVTPAYPAVSEAVRLLFEDVGLGGMNVDDALKKAVDKIDSGIAQVK</sequence>
<name>A0ABS5CGN2_9BACL</name>
<gene>
    <name evidence="1" type="ORF">I8J30_19950</name>
</gene>
<dbReference type="PANTHER" id="PTHR43649:SF12">
    <property type="entry name" value="DIACETYLCHITOBIOSE BINDING PROTEIN DASA"/>
    <property type="match status" value="1"/>
</dbReference>
<dbReference type="SUPFAM" id="SSF53850">
    <property type="entry name" value="Periplasmic binding protein-like II"/>
    <property type="match status" value="1"/>
</dbReference>
<dbReference type="InterPro" id="IPR050490">
    <property type="entry name" value="Bact_solute-bd_prot1"/>
</dbReference>
<dbReference type="PANTHER" id="PTHR43649">
    <property type="entry name" value="ARABINOSE-BINDING PROTEIN-RELATED"/>
    <property type="match status" value="1"/>
</dbReference>
<evidence type="ECO:0000313" key="1">
    <source>
        <dbReference type="EMBL" id="MBP3965003.1"/>
    </source>
</evidence>
<dbReference type="EMBL" id="JAGKSP010000008">
    <property type="protein sequence ID" value="MBP3965003.1"/>
    <property type="molecule type" value="Genomic_DNA"/>
</dbReference>
<reference evidence="1 2" key="1">
    <citation type="submission" date="2021-04" db="EMBL/GenBank/DDBJ databases">
        <title>Paenibacillus sp. DLE-14 whole genome sequence.</title>
        <authorList>
            <person name="Ham Y.J."/>
        </authorList>
    </citation>
    <scope>NUCLEOTIDE SEQUENCE [LARGE SCALE GENOMIC DNA]</scope>
    <source>
        <strain evidence="1 2">DLE-14</strain>
    </source>
</reference>
<dbReference type="CDD" id="cd13585">
    <property type="entry name" value="PBP2_TMBP_like"/>
    <property type="match status" value="1"/>
</dbReference>
<evidence type="ECO:0000313" key="2">
    <source>
        <dbReference type="Proteomes" id="UP000673394"/>
    </source>
</evidence>
<dbReference type="Pfam" id="PF01547">
    <property type="entry name" value="SBP_bac_1"/>
    <property type="match status" value="1"/>
</dbReference>
<dbReference type="Gene3D" id="3.40.190.10">
    <property type="entry name" value="Periplasmic binding protein-like II"/>
    <property type="match status" value="1"/>
</dbReference>
<dbReference type="Proteomes" id="UP000673394">
    <property type="component" value="Unassembled WGS sequence"/>
</dbReference>
<dbReference type="PROSITE" id="PS51257">
    <property type="entry name" value="PROKAR_LIPOPROTEIN"/>
    <property type="match status" value="1"/>
</dbReference>
<organism evidence="1 2">
    <name type="scientific">Paenibacillus lignilyticus</name>
    <dbReference type="NCBI Taxonomy" id="1172615"/>
    <lineage>
        <taxon>Bacteria</taxon>
        <taxon>Bacillati</taxon>
        <taxon>Bacillota</taxon>
        <taxon>Bacilli</taxon>
        <taxon>Bacillales</taxon>
        <taxon>Paenibacillaceae</taxon>
        <taxon>Paenibacillus</taxon>
    </lineage>
</organism>